<accession>U9TFM3</accession>
<name>U9TFM3_RHIID</name>
<dbReference type="AlphaFoldDB" id="U9TFM3"/>
<dbReference type="HOGENOM" id="CLU_048784_0_0_1"/>
<evidence type="ECO:0000313" key="1">
    <source>
        <dbReference type="EMBL" id="ESA02146.1"/>
    </source>
</evidence>
<dbReference type="VEuPathDB" id="FungiDB:RhiirFUN_002990"/>
<reference evidence="1" key="1">
    <citation type="submission" date="2013-07" db="EMBL/GenBank/DDBJ databases">
        <title>The genome of an arbuscular mycorrhizal fungus provides insights into the evolution of the oldest plant symbiosis.</title>
        <authorList>
            <consortium name="DOE Joint Genome Institute"/>
            <person name="Tisserant E."/>
            <person name="Malbreil M."/>
            <person name="Kuo A."/>
            <person name="Kohler A."/>
            <person name="Symeonidi A."/>
            <person name="Balestrini R."/>
            <person name="Charron P."/>
            <person name="Duensing N."/>
            <person name="Frei-dit-Frey N."/>
            <person name="Gianinazzi-Pearson V."/>
            <person name="Gilbert B."/>
            <person name="Handa Y."/>
            <person name="Hijri M."/>
            <person name="Kaul R."/>
            <person name="Kawaguchi M."/>
            <person name="Krajinski F."/>
            <person name="Lammers P."/>
            <person name="Lapierre D."/>
            <person name="Masclaux F.G."/>
            <person name="Murat C."/>
            <person name="Morin E."/>
            <person name="Ndikumana S."/>
            <person name="Pagni M."/>
            <person name="Petitpierre D."/>
            <person name="Requena N."/>
            <person name="Rosikiewicz P."/>
            <person name="Riley R."/>
            <person name="Saito K."/>
            <person name="San Clemente H."/>
            <person name="Shapiro H."/>
            <person name="van Tuinen D."/>
            <person name="Becard G."/>
            <person name="Bonfante P."/>
            <person name="Paszkowski U."/>
            <person name="Shachar-Hill Y."/>
            <person name="Young J.P."/>
            <person name="Sanders I.R."/>
            <person name="Henrissat B."/>
            <person name="Rensing S.A."/>
            <person name="Grigoriev I.V."/>
            <person name="Corradi N."/>
            <person name="Roux C."/>
            <person name="Martin F."/>
        </authorList>
    </citation>
    <scope>NUCLEOTIDE SEQUENCE</scope>
    <source>
        <strain evidence="1">DAOM 197198</strain>
    </source>
</reference>
<proteinExistence type="predicted"/>
<gene>
    <name evidence="1" type="ORF">GLOINDRAFT_6794</name>
</gene>
<organism evidence="1">
    <name type="scientific">Rhizophagus irregularis (strain DAOM 181602 / DAOM 197198 / MUCL 43194)</name>
    <name type="common">Arbuscular mycorrhizal fungus</name>
    <name type="synonym">Glomus intraradices</name>
    <dbReference type="NCBI Taxonomy" id="747089"/>
    <lineage>
        <taxon>Eukaryota</taxon>
        <taxon>Fungi</taxon>
        <taxon>Fungi incertae sedis</taxon>
        <taxon>Mucoromycota</taxon>
        <taxon>Glomeromycotina</taxon>
        <taxon>Glomeromycetes</taxon>
        <taxon>Glomerales</taxon>
        <taxon>Glomeraceae</taxon>
        <taxon>Rhizophagus</taxon>
    </lineage>
</organism>
<sequence length="253" mass="29532">MIDEDFVDKDEAFYAENENLVDNIEFFNNYEDLSNVENNNNDESLFELDFNTLTKVKQFTQQNNSDGEDENIISDTESNFSESESDEERDEIIVQLKDKQELSPCVIIDVFEDKIQRYNSTTNLRKLWQMVGMWQIDEEEIKKKHFSIKDLGICYSHFIRGKNCIQHSYTVMDKNIQVPCIGQKKCGALQEYHSLVISTELSKYARYICMTCYEKKGGHVYQRVGRGVKEDPNCDNMSHHENDTKEALEAIGH</sequence>
<dbReference type="EMBL" id="KI295925">
    <property type="protein sequence ID" value="ESA02146.1"/>
    <property type="molecule type" value="Genomic_DNA"/>
</dbReference>
<protein>
    <submittedName>
        <fullName evidence="1">Uncharacterized protein</fullName>
    </submittedName>
</protein>